<dbReference type="InterPro" id="IPR032690">
    <property type="entry name" value="CarS"/>
</dbReference>
<sequence length="194" mass="22257">MIGLEVLLFMMPIVLAGMTNMGWVKLPIVKRNRVAMDGGRCWRDGKPVFGANKTWAGFWGMIVFAGFWFGMMGIAAENWDWLNRHSLLPWDEFSPGSEWLYGMLWGFAYVLFELPNSFIKRRIDIAPGQNDRGLKGLFFTMMDQVDSVIGCILATYVFYHPSIMEVVLFLVIGSLIHYVVNVLLYVMKLKNQAR</sequence>
<dbReference type="RefSeq" id="WP_379929657.1">
    <property type="nucleotide sequence ID" value="NZ_JBHUMM010000025.1"/>
</dbReference>
<evidence type="ECO:0000313" key="3">
    <source>
        <dbReference type="Proteomes" id="UP001597497"/>
    </source>
</evidence>
<keyword evidence="1" id="KW-0812">Transmembrane</keyword>
<feature type="transmembrane region" description="Helical" evidence="1">
    <location>
        <begin position="137"/>
        <end position="160"/>
    </location>
</feature>
<comment type="caution">
    <text evidence="2">The sequence shown here is derived from an EMBL/GenBank/DDBJ whole genome shotgun (WGS) entry which is preliminary data.</text>
</comment>
<name>A0ABW5RBL6_9BACL</name>
<keyword evidence="1" id="KW-0472">Membrane</keyword>
<keyword evidence="1" id="KW-1133">Transmembrane helix</keyword>
<organism evidence="2 3">
    <name type="scientific">Marinicrinis sediminis</name>
    <dbReference type="NCBI Taxonomy" id="1652465"/>
    <lineage>
        <taxon>Bacteria</taxon>
        <taxon>Bacillati</taxon>
        <taxon>Bacillota</taxon>
        <taxon>Bacilli</taxon>
        <taxon>Bacillales</taxon>
        <taxon>Paenibacillaceae</taxon>
    </lineage>
</organism>
<dbReference type="PANTHER" id="PTHR39650">
    <property type="entry name" value="CDP-ARCHAEOL SYNTHASE"/>
    <property type="match status" value="1"/>
</dbReference>
<feature type="transmembrane region" description="Helical" evidence="1">
    <location>
        <begin position="99"/>
        <end position="116"/>
    </location>
</feature>
<feature type="transmembrane region" description="Helical" evidence="1">
    <location>
        <begin position="166"/>
        <end position="186"/>
    </location>
</feature>
<dbReference type="PANTHER" id="PTHR39650:SF1">
    <property type="entry name" value="CDP-ARCHAEOL SYNTHASE"/>
    <property type="match status" value="1"/>
</dbReference>
<gene>
    <name evidence="2" type="ORF">ACFSUC_11060</name>
</gene>
<evidence type="ECO:0000313" key="2">
    <source>
        <dbReference type="EMBL" id="MFD2672140.1"/>
    </source>
</evidence>
<accession>A0ABW5RBL6</accession>
<reference evidence="3" key="1">
    <citation type="journal article" date="2019" name="Int. J. Syst. Evol. Microbiol.">
        <title>The Global Catalogue of Microorganisms (GCM) 10K type strain sequencing project: providing services to taxonomists for standard genome sequencing and annotation.</title>
        <authorList>
            <consortium name="The Broad Institute Genomics Platform"/>
            <consortium name="The Broad Institute Genome Sequencing Center for Infectious Disease"/>
            <person name="Wu L."/>
            <person name="Ma J."/>
        </authorList>
    </citation>
    <scope>NUCLEOTIDE SEQUENCE [LARGE SCALE GENOMIC DNA]</scope>
    <source>
        <strain evidence="3">KCTC 33676</strain>
    </source>
</reference>
<protein>
    <submittedName>
        <fullName evidence="2">CDP-archaeol synthase</fullName>
    </submittedName>
</protein>
<dbReference type="Pfam" id="PF01864">
    <property type="entry name" value="CarS-like"/>
    <property type="match status" value="1"/>
</dbReference>
<evidence type="ECO:0000256" key="1">
    <source>
        <dbReference type="SAM" id="Phobius"/>
    </source>
</evidence>
<feature type="transmembrane region" description="Helical" evidence="1">
    <location>
        <begin position="6"/>
        <end position="26"/>
    </location>
</feature>
<feature type="transmembrane region" description="Helical" evidence="1">
    <location>
        <begin position="56"/>
        <end position="79"/>
    </location>
</feature>
<dbReference type="Proteomes" id="UP001597497">
    <property type="component" value="Unassembled WGS sequence"/>
</dbReference>
<proteinExistence type="predicted"/>
<keyword evidence="3" id="KW-1185">Reference proteome</keyword>
<dbReference type="EMBL" id="JBHUMM010000025">
    <property type="protein sequence ID" value="MFD2672140.1"/>
    <property type="molecule type" value="Genomic_DNA"/>
</dbReference>